<evidence type="ECO:0000259" key="1">
    <source>
        <dbReference type="Pfam" id="PF03184"/>
    </source>
</evidence>
<evidence type="ECO:0000313" key="3">
    <source>
        <dbReference type="Proteomes" id="UP000054007"/>
    </source>
</evidence>
<dbReference type="OrthoDB" id="3341102at2759"/>
<dbReference type="Pfam" id="PF03184">
    <property type="entry name" value="DDE_1"/>
    <property type="match status" value="1"/>
</dbReference>
<dbReference type="AlphaFoldDB" id="A0A0D7AWU1"/>
<dbReference type="EMBL" id="KN880797">
    <property type="protein sequence ID" value="KIY62319.1"/>
    <property type="molecule type" value="Genomic_DNA"/>
</dbReference>
<dbReference type="Proteomes" id="UP000054007">
    <property type="component" value="Unassembled WGS sequence"/>
</dbReference>
<protein>
    <recommendedName>
        <fullName evidence="1">DDE-1 domain-containing protein</fullName>
    </recommendedName>
</protein>
<proteinExistence type="predicted"/>
<feature type="domain" description="DDE-1" evidence="1">
    <location>
        <begin position="82"/>
        <end position="203"/>
    </location>
</feature>
<feature type="non-terminal residue" evidence="2">
    <location>
        <position position="205"/>
    </location>
</feature>
<reference evidence="2 3" key="1">
    <citation type="journal article" date="2015" name="Fungal Genet. Biol.">
        <title>Evolution of novel wood decay mechanisms in Agaricales revealed by the genome sequences of Fistulina hepatica and Cylindrobasidium torrendii.</title>
        <authorList>
            <person name="Floudas D."/>
            <person name="Held B.W."/>
            <person name="Riley R."/>
            <person name="Nagy L.G."/>
            <person name="Koehler G."/>
            <person name="Ransdell A.S."/>
            <person name="Younus H."/>
            <person name="Chow J."/>
            <person name="Chiniquy J."/>
            <person name="Lipzen A."/>
            <person name="Tritt A."/>
            <person name="Sun H."/>
            <person name="Haridas S."/>
            <person name="LaButti K."/>
            <person name="Ohm R.A."/>
            <person name="Kues U."/>
            <person name="Blanchette R.A."/>
            <person name="Grigoriev I.V."/>
            <person name="Minto R.E."/>
            <person name="Hibbett D.S."/>
        </authorList>
    </citation>
    <scope>NUCLEOTIDE SEQUENCE [LARGE SCALE GENOMIC DNA]</scope>
    <source>
        <strain evidence="2 3">FP15055 ss-10</strain>
    </source>
</reference>
<dbReference type="GO" id="GO:0003676">
    <property type="term" value="F:nucleic acid binding"/>
    <property type="evidence" value="ECO:0007669"/>
    <property type="project" value="InterPro"/>
</dbReference>
<keyword evidence="3" id="KW-1185">Reference proteome</keyword>
<name>A0A0D7AWU1_9AGAR</name>
<sequence length="205" mass="23466">MGWSLRKSTRAAQKTPADWEEQCTRTFFRIAHTIKEEDIVEAMMLNTDQTFMPYSHGCGMTYELEGSHQVTTIGQDEKRAFTAVVTVAANREMLPIQAVYGGSDATRSLPKAKSAYHSEATKAGMKFTLSGNDKHWSTHQTMHELVDDIIAPYFARKRRELGLEPNRKAIWLIDVWSVHRSEEFRTWMKTHHPNIKVFYVPAGCT</sequence>
<accession>A0A0D7AWU1</accession>
<dbReference type="STRING" id="1314674.A0A0D7AWU1"/>
<organism evidence="2 3">
    <name type="scientific">Cylindrobasidium torrendii FP15055 ss-10</name>
    <dbReference type="NCBI Taxonomy" id="1314674"/>
    <lineage>
        <taxon>Eukaryota</taxon>
        <taxon>Fungi</taxon>
        <taxon>Dikarya</taxon>
        <taxon>Basidiomycota</taxon>
        <taxon>Agaricomycotina</taxon>
        <taxon>Agaricomycetes</taxon>
        <taxon>Agaricomycetidae</taxon>
        <taxon>Agaricales</taxon>
        <taxon>Marasmiineae</taxon>
        <taxon>Physalacriaceae</taxon>
        <taxon>Cylindrobasidium</taxon>
    </lineage>
</organism>
<evidence type="ECO:0000313" key="2">
    <source>
        <dbReference type="EMBL" id="KIY62319.1"/>
    </source>
</evidence>
<gene>
    <name evidence="2" type="ORF">CYLTODRAFT_326798</name>
</gene>
<dbReference type="InterPro" id="IPR004875">
    <property type="entry name" value="DDE_SF_endonuclease_dom"/>
</dbReference>